<organism evidence="4">
    <name type="scientific">bioreactor metagenome</name>
    <dbReference type="NCBI Taxonomy" id="1076179"/>
    <lineage>
        <taxon>unclassified sequences</taxon>
        <taxon>metagenomes</taxon>
        <taxon>ecological metagenomes</taxon>
    </lineage>
</organism>
<sequence>MPGWHGYVKDLQFRKLPHFEAERGAGGWQHGSPLILNIAPLEGALDMVREAGIDAIRKKSLAMTGYFMELIDEKLAKLGVEILTPREDDRRGGHVTILHVAASEITDFLDSGSRITDELKSAVREKMASGKPAGKDDQVRISFSPLYFSFEDVYMTAQNLEQLLGD</sequence>
<dbReference type="GO" id="GO:0030170">
    <property type="term" value="F:pyridoxal phosphate binding"/>
    <property type="evidence" value="ECO:0007669"/>
    <property type="project" value="InterPro"/>
</dbReference>
<evidence type="ECO:0000313" key="4">
    <source>
        <dbReference type="EMBL" id="MPN31273.1"/>
    </source>
</evidence>
<gene>
    <name evidence="4" type="primary">kynU_7</name>
    <name evidence="4" type="ORF">SDC9_178747</name>
</gene>
<dbReference type="GO" id="GO:0005737">
    <property type="term" value="C:cytoplasm"/>
    <property type="evidence" value="ECO:0007669"/>
    <property type="project" value="InterPro"/>
</dbReference>
<evidence type="ECO:0000256" key="2">
    <source>
        <dbReference type="ARBA" id="ARBA00022801"/>
    </source>
</evidence>
<dbReference type="InterPro" id="IPR015424">
    <property type="entry name" value="PyrdxlP-dep_Trfase"/>
</dbReference>
<dbReference type="SUPFAM" id="SSF53383">
    <property type="entry name" value="PLP-dependent transferases"/>
    <property type="match status" value="1"/>
</dbReference>
<protein>
    <submittedName>
        <fullName evidence="4">Kynureninase</fullName>
        <ecNumber evidence="4">3.7.1.3</ecNumber>
    </submittedName>
</protein>
<accession>A0A645H605</accession>
<comment type="caution">
    <text evidence="4">The sequence shown here is derived from an EMBL/GenBank/DDBJ whole genome shotgun (WGS) entry which is preliminary data.</text>
</comment>
<dbReference type="GO" id="GO:0009435">
    <property type="term" value="P:NAD+ biosynthetic process"/>
    <property type="evidence" value="ECO:0007669"/>
    <property type="project" value="InterPro"/>
</dbReference>
<dbReference type="Gene3D" id="3.90.1150.10">
    <property type="entry name" value="Aspartate Aminotransferase, domain 1"/>
    <property type="match status" value="1"/>
</dbReference>
<dbReference type="InterPro" id="IPR015422">
    <property type="entry name" value="PyrdxlP-dep_Trfase_small"/>
</dbReference>
<name>A0A645H605_9ZZZZ</name>
<dbReference type="InterPro" id="IPR015421">
    <property type="entry name" value="PyrdxlP-dep_Trfase_major"/>
</dbReference>
<dbReference type="InterPro" id="IPR010111">
    <property type="entry name" value="Kynureninase"/>
</dbReference>
<keyword evidence="3" id="KW-0663">Pyridoxal phosphate</keyword>
<keyword evidence="1" id="KW-0662">Pyridine nucleotide biosynthesis</keyword>
<reference evidence="4" key="1">
    <citation type="submission" date="2019-08" db="EMBL/GenBank/DDBJ databases">
        <authorList>
            <person name="Kucharzyk K."/>
            <person name="Murdoch R.W."/>
            <person name="Higgins S."/>
            <person name="Loffler F."/>
        </authorList>
    </citation>
    <scope>NUCLEOTIDE SEQUENCE</scope>
</reference>
<dbReference type="PANTHER" id="PTHR14084">
    <property type="entry name" value="KYNURENINASE"/>
    <property type="match status" value="1"/>
</dbReference>
<evidence type="ECO:0000256" key="1">
    <source>
        <dbReference type="ARBA" id="ARBA00022642"/>
    </source>
</evidence>
<dbReference type="GO" id="GO:0043420">
    <property type="term" value="P:anthranilate metabolic process"/>
    <property type="evidence" value="ECO:0007669"/>
    <property type="project" value="TreeGrafter"/>
</dbReference>
<dbReference type="EMBL" id="VSSQ01082748">
    <property type="protein sequence ID" value="MPN31273.1"/>
    <property type="molecule type" value="Genomic_DNA"/>
</dbReference>
<dbReference type="GO" id="GO:0030429">
    <property type="term" value="F:kynureninase activity"/>
    <property type="evidence" value="ECO:0007669"/>
    <property type="project" value="UniProtKB-EC"/>
</dbReference>
<dbReference type="GO" id="GO:0019441">
    <property type="term" value="P:L-tryptophan catabolic process to kynurenine"/>
    <property type="evidence" value="ECO:0007669"/>
    <property type="project" value="TreeGrafter"/>
</dbReference>
<dbReference type="AlphaFoldDB" id="A0A645H605"/>
<dbReference type="EC" id="3.7.1.3" evidence="4"/>
<dbReference type="Gene3D" id="3.40.640.10">
    <property type="entry name" value="Type I PLP-dependent aspartate aminotransferase-like (Major domain)"/>
    <property type="match status" value="1"/>
</dbReference>
<keyword evidence="2 4" id="KW-0378">Hydrolase</keyword>
<dbReference type="PANTHER" id="PTHR14084:SF0">
    <property type="entry name" value="KYNURENINASE"/>
    <property type="match status" value="1"/>
</dbReference>
<proteinExistence type="predicted"/>
<dbReference type="Pfam" id="PF22580">
    <property type="entry name" value="KYNU_C"/>
    <property type="match status" value="1"/>
</dbReference>
<evidence type="ECO:0000256" key="3">
    <source>
        <dbReference type="ARBA" id="ARBA00022898"/>
    </source>
</evidence>